<gene>
    <name evidence="2" type="ORF">NA57DRAFT_42841</name>
</gene>
<dbReference type="InterPro" id="IPR052895">
    <property type="entry name" value="HetReg/Transcr_Mod"/>
</dbReference>
<dbReference type="AlphaFoldDB" id="A0A9P4M4J1"/>
<evidence type="ECO:0000313" key="2">
    <source>
        <dbReference type="EMBL" id="KAF2096865.1"/>
    </source>
</evidence>
<evidence type="ECO:0000259" key="1">
    <source>
        <dbReference type="Pfam" id="PF06985"/>
    </source>
</evidence>
<dbReference type="Pfam" id="PF26639">
    <property type="entry name" value="Het-6_barrel"/>
    <property type="match status" value="1"/>
</dbReference>
<dbReference type="Pfam" id="PF06985">
    <property type="entry name" value="HET"/>
    <property type="match status" value="1"/>
</dbReference>
<dbReference type="Proteomes" id="UP000799772">
    <property type="component" value="Unassembled WGS sequence"/>
</dbReference>
<feature type="domain" description="Heterokaryon incompatibility" evidence="1">
    <location>
        <begin position="45"/>
        <end position="196"/>
    </location>
</feature>
<proteinExistence type="predicted"/>
<accession>A0A9P4M4J1</accession>
<dbReference type="PANTHER" id="PTHR24148:SF73">
    <property type="entry name" value="HET DOMAIN PROTEIN (AFU_ORTHOLOGUE AFUA_8G01020)"/>
    <property type="match status" value="1"/>
</dbReference>
<dbReference type="OrthoDB" id="2504919at2759"/>
<protein>
    <recommendedName>
        <fullName evidence="1">Heterokaryon incompatibility domain-containing protein</fullName>
    </recommendedName>
</protein>
<sequence>MEQTNSYLYHPVQPGQLRLCRFLQDGDYLSAVLKTFSADRLLPHYNALSYTWALHRTSPTKSLTIQIGEQHLPVLDSLQPFFQTLRLKGTLLDGTWWWIDSICIDQTNTRERGEHVQRMKHTYQNAHKVIVWLGEQSDDSDYAIDFIQFLHRMSRASYTDGDMRTILQKDQYHPKWIALRNFFLRKWWTRMWTIQEFVIPSSISFWCGMRNISRTAVCAALWIADRCNSTGFKDTIAFHHAWNRRRAWLLYKIVHKPGKDLSLSLLALAAYFCSNEATDDRDRLYGLNALSTEYRALNINYSWSVDEVYLQFTQSFITQHKSLDIISFASLFSASAGSSLPSWVPDWRQRIQPLVVPLMVSQSSGNHVGSLRPPGTLEYGDKSIRYSASKTRAAVYEFKGSSLVVRGSIIDVVDGLAGSRNFEFVQSSEPHSTQCSGAACSLTDILTSVCRSLVLDRKDRYLRYTMPTEQFYYDFICLCLRLISESPHPVPKEFQEWFKWTRLLRIHRNSFENILRDGYQADIDLFLNSAPNQDEYIQDTFCGRFFDTVKRMSLRLMTSRNGRVGMVPEKAVKGDLICILFGCSVPVLLRRTEHEDQFTIAGECFLDGCMVGEALGQRDFLERTFCII</sequence>
<comment type="caution">
    <text evidence="2">The sequence shown here is derived from an EMBL/GenBank/DDBJ whole genome shotgun (WGS) entry which is preliminary data.</text>
</comment>
<keyword evidence="3" id="KW-1185">Reference proteome</keyword>
<evidence type="ECO:0000313" key="3">
    <source>
        <dbReference type="Proteomes" id="UP000799772"/>
    </source>
</evidence>
<dbReference type="EMBL" id="ML978129">
    <property type="protein sequence ID" value="KAF2096865.1"/>
    <property type="molecule type" value="Genomic_DNA"/>
</dbReference>
<dbReference type="PANTHER" id="PTHR24148">
    <property type="entry name" value="ANKYRIN REPEAT DOMAIN-CONTAINING PROTEIN 39 HOMOLOG-RELATED"/>
    <property type="match status" value="1"/>
</dbReference>
<name>A0A9P4M4J1_9PEZI</name>
<organism evidence="2 3">
    <name type="scientific">Rhizodiscina lignyota</name>
    <dbReference type="NCBI Taxonomy" id="1504668"/>
    <lineage>
        <taxon>Eukaryota</taxon>
        <taxon>Fungi</taxon>
        <taxon>Dikarya</taxon>
        <taxon>Ascomycota</taxon>
        <taxon>Pezizomycotina</taxon>
        <taxon>Dothideomycetes</taxon>
        <taxon>Pleosporomycetidae</taxon>
        <taxon>Aulographales</taxon>
        <taxon>Rhizodiscinaceae</taxon>
        <taxon>Rhizodiscina</taxon>
    </lineage>
</organism>
<dbReference type="InterPro" id="IPR010730">
    <property type="entry name" value="HET"/>
</dbReference>
<reference evidence="2" key="1">
    <citation type="journal article" date="2020" name="Stud. Mycol.">
        <title>101 Dothideomycetes genomes: a test case for predicting lifestyles and emergence of pathogens.</title>
        <authorList>
            <person name="Haridas S."/>
            <person name="Albert R."/>
            <person name="Binder M."/>
            <person name="Bloem J."/>
            <person name="Labutti K."/>
            <person name="Salamov A."/>
            <person name="Andreopoulos B."/>
            <person name="Baker S."/>
            <person name="Barry K."/>
            <person name="Bills G."/>
            <person name="Bluhm B."/>
            <person name="Cannon C."/>
            <person name="Castanera R."/>
            <person name="Culley D."/>
            <person name="Daum C."/>
            <person name="Ezra D."/>
            <person name="Gonzalez J."/>
            <person name="Henrissat B."/>
            <person name="Kuo A."/>
            <person name="Liang C."/>
            <person name="Lipzen A."/>
            <person name="Lutzoni F."/>
            <person name="Magnuson J."/>
            <person name="Mondo S."/>
            <person name="Nolan M."/>
            <person name="Ohm R."/>
            <person name="Pangilinan J."/>
            <person name="Park H.-J."/>
            <person name="Ramirez L."/>
            <person name="Alfaro M."/>
            <person name="Sun H."/>
            <person name="Tritt A."/>
            <person name="Yoshinaga Y."/>
            <person name="Zwiers L.-H."/>
            <person name="Turgeon B."/>
            <person name="Goodwin S."/>
            <person name="Spatafora J."/>
            <person name="Crous P."/>
            <person name="Grigoriev I."/>
        </authorList>
    </citation>
    <scope>NUCLEOTIDE SEQUENCE</scope>
    <source>
        <strain evidence="2">CBS 133067</strain>
    </source>
</reference>